<dbReference type="InterPro" id="IPR003111">
    <property type="entry name" value="Lon_prtase_N"/>
</dbReference>
<evidence type="ECO:0000256" key="11">
    <source>
        <dbReference type="SAM" id="MobiDB-lite"/>
    </source>
</evidence>
<dbReference type="PROSITE" id="PS51786">
    <property type="entry name" value="LON_PROTEOLYTIC"/>
    <property type="match status" value="1"/>
</dbReference>
<keyword evidence="1 7" id="KW-0645">Protease</keyword>
<evidence type="ECO:0000256" key="7">
    <source>
        <dbReference type="PIRNR" id="PIRNR001174"/>
    </source>
</evidence>
<organism evidence="14 15">
    <name type="scientific">Paramecium sonneborni</name>
    <dbReference type="NCBI Taxonomy" id="65129"/>
    <lineage>
        <taxon>Eukaryota</taxon>
        <taxon>Sar</taxon>
        <taxon>Alveolata</taxon>
        <taxon>Ciliophora</taxon>
        <taxon>Intramacronucleata</taxon>
        <taxon>Oligohymenophorea</taxon>
        <taxon>Peniculida</taxon>
        <taxon>Parameciidae</taxon>
        <taxon>Paramecium</taxon>
    </lineage>
</organism>
<evidence type="ECO:0000256" key="9">
    <source>
        <dbReference type="RuleBase" id="RU000591"/>
    </source>
</evidence>
<dbReference type="GO" id="GO:0006508">
    <property type="term" value="P:proteolysis"/>
    <property type="evidence" value="ECO:0007669"/>
    <property type="project" value="UniProtKB-KW"/>
</dbReference>
<evidence type="ECO:0000256" key="1">
    <source>
        <dbReference type="ARBA" id="ARBA00022670"/>
    </source>
</evidence>
<feature type="region of interest" description="Disordered" evidence="11">
    <location>
        <begin position="220"/>
        <end position="243"/>
    </location>
</feature>
<dbReference type="GO" id="GO:0005524">
    <property type="term" value="F:ATP binding"/>
    <property type="evidence" value="ECO:0007669"/>
    <property type="project" value="UniProtKB-KW"/>
</dbReference>
<dbReference type="EMBL" id="CAJJDN010000049">
    <property type="protein sequence ID" value="CAD8086071.1"/>
    <property type="molecule type" value="Genomic_DNA"/>
</dbReference>
<dbReference type="InterPro" id="IPR027065">
    <property type="entry name" value="Lon_Prtase"/>
</dbReference>
<dbReference type="AlphaFoldDB" id="A0A8S1N7S8"/>
<dbReference type="InterPro" id="IPR004815">
    <property type="entry name" value="Lon_bac/euk-typ"/>
</dbReference>
<dbReference type="Pfam" id="PF02190">
    <property type="entry name" value="LON_substr_bdg"/>
    <property type="match status" value="1"/>
</dbReference>
<dbReference type="GO" id="GO:0030163">
    <property type="term" value="P:protein catabolic process"/>
    <property type="evidence" value="ECO:0007669"/>
    <property type="project" value="InterPro"/>
</dbReference>
<comment type="caution">
    <text evidence="14">The sequence shown here is derived from an EMBL/GenBank/DDBJ whole genome shotgun (WGS) entry which is preliminary data.</text>
</comment>
<reference evidence="14" key="1">
    <citation type="submission" date="2021-01" db="EMBL/GenBank/DDBJ databases">
        <authorList>
            <consortium name="Genoscope - CEA"/>
            <person name="William W."/>
        </authorList>
    </citation>
    <scope>NUCLEOTIDE SEQUENCE</scope>
</reference>
<evidence type="ECO:0000256" key="4">
    <source>
        <dbReference type="ARBA" id="ARBA00022825"/>
    </source>
</evidence>
<dbReference type="PROSITE" id="PS51787">
    <property type="entry name" value="LON_N"/>
    <property type="match status" value="1"/>
</dbReference>
<feature type="domain" description="Lon proteolytic" evidence="12">
    <location>
        <begin position="599"/>
        <end position="785"/>
    </location>
</feature>
<dbReference type="InterPro" id="IPR054594">
    <property type="entry name" value="Lon_lid"/>
</dbReference>
<evidence type="ECO:0000256" key="3">
    <source>
        <dbReference type="ARBA" id="ARBA00022801"/>
    </source>
</evidence>
<dbReference type="FunFam" id="3.30.230.10:FF:000118">
    <property type="entry name" value="Lon protease homolog 2, peroxisomal"/>
    <property type="match status" value="1"/>
</dbReference>
<dbReference type="EC" id="3.4.21.-" evidence="7 10"/>
<evidence type="ECO:0000259" key="12">
    <source>
        <dbReference type="PROSITE" id="PS51786"/>
    </source>
</evidence>
<evidence type="ECO:0000256" key="6">
    <source>
        <dbReference type="ARBA" id="ARBA00050665"/>
    </source>
</evidence>
<proteinExistence type="inferred from homology"/>
<dbReference type="CDD" id="cd19500">
    <property type="entry name" value="RecA-like_Lon"/>
    <property type="match status" value="1"/>
</dbReference>
<keyword evidence="15" id="KW-1185">Reference proteome</keyword>
<dbReference type="InterPro" id="IPR008269">
    <property type="entry name" value="Lon_proteolytic"/>
</dbReference>
<accession>A0A8S1N7S8</accession>
<comment type="similarity">
    <text evidence="7 8 9">Belongs to the peptidase S16 family.</text>
</comment>
<protein>
    <recommendedName>
        <fullName evidence="7 10">Lon protease homolog</fullName>
        <ecNumber evidence="7 10">3.4.21.-</ecNumber>
    </recommendedName>
</protein>
<evidence type="ECO:0000256" key="2">
    <source>
        <dbReference type="ARBA" id="ARBA00022741"/>
    </source>
</evidence>
<dbReference type="InterPro" id="IPR008268">
    <property type="entry name" value="Peptidase_S16_AS"/>
</dbReference>
<evidence type="ECO:0000313" key="14">
    <source>
        <dbReference type="EMBL" id="CAD8086071.1"/>
    </source>
</evidence>
<dbReference type="FunFam" id="1.10.8.60:FF:000324">
    <property type="entry name" value="Lon protease homolog"/>
    <property type="match status" value="1"/>
</dbReference>
<comment type="catalytic activity">
    <reaction evidence="6">
        <text>Hydrolysis of proteins in presence of ATP.</text>
        <dbReference type="EC" id="3.4.21.53"/>
    </reaction>
</comment>
<name>A0A8S1N7S8_9CILI</name>
<dbReference type="InterPro" id="IPR003593">
    <property type="entry name" value="AAA+_ATPase"/>
</dbReference>
<keyword evidence="4 7" id="KW-0720">Serine protease</keyword>
<dbReference type="GO" id="GO:0004252">
    <property type="term" value="F:serine-type endopeptidase activity"/>
    <property type="evidence" value="ECO:0007669"/>
    <property type="project" value="UniProtKB-UniRule"/>
</dbReference>
<dbReference type="SMART" id="SM00382">
    <property type="entry name" value="AAA"/>
    <property type="match status" value="1"/>
</dbReference>
<evidence type="ECO:0000256" key="10">
    <source>
        <dbReference type="RuleBase" id="RU000592"/>
    </source>
</evidence>
<evidence type="ECO:0000259" key="13">
    <source>
        <dbReference type="PROSITE" id="PS51787"/>
    </source>
</evidence>
<evidence type="ECO:0000256" key="5">
    <source>
        <dbReference type="ARBA" id="ARBA00022840"/>
    </source>
</evidence>
<evidence type="ECO:0000256" key="8">
    <source>
        <dbReference type="PROSITE-ProRule" id="PRU01122"/>
    </source>
</evidence>
<dbReference type="PIRSF" id="PIRSF001174">
    <property type="entry name" value="Lon_proteas"/>
    <property type="match status" value="1"/>
</dbReference>
<dbReference type="Proteomes" id="UP000692954">
    <property type="component" value="Unassembled WGS sequence"/>
</dbReference>
<feature type="active site" evidence="8">
    <location>
        <position position="691"/>
    </location>
</feature>
<dbReference type="PROSITE" id="PS01046">
    <property type="entry name" value="LON_SER"/>
    <property type="match status" value="1"/>
</dbReference>
<dbReference type="FunFam" id="3.40.50.300:FF:000021">
    <property type="entry name" value="Lon protease homolog"/>
    <property type="match status" value="1"/>
</dbReference>
<dbReference type="GO" id="GO:0004176">
    <property type="term" value="F:ATP-dependent peptidase activity"/>
    <property type="evidence" value="ECO:0007669"/>
    <property type="project" value="UniProtKB-UniRule"/>
</dbReference>
<dbReference type="SMART" id="SM00464">
    <property type="entry name" value="LON"/>
    <property type="match status" value="1"/>
</dbReference>
<dbReference type="GO" id="GO:0016887">
    <property type="term" value="F:ATP hydrolysis activity"/>
    <property type="evidence" value="ECO:0007669"/>
    <property type="project" value="InterPro"/>
</dbReference>
<feature type="domain" description="Lon N-terminal" evidence="13">
    <location>
        <begin position="6"/>
        <end position="200"/>
    </location>
</feature>
<dbReference type="Pfam" id="PF22667">
    <property type="entry name" value="Lon_lid"/>
    <property type="match status" value="1"/>
</dbReference>
<dbReference type="OrthoDB" id="2411602at2759"/>
<keyword evidence="3 7" id="KW-0378">Hydrolase</keyword>
<dbReference type="Pfam" id="PF00004">
    <property type="entry name" value="AAA"/>
    <property type="match status" value="1"/>
</dbReference>
<sequence length="798" mass="89747">MKKINVFVVPVHGTVLYPYQNLKLRISELQFYDAKMNNNYVAIVPVIGQEVDEIHKIQRFSQYGTLVRLTSEDYAVQAFNKIHQAFSFARIKIDSIIKSTPYYMVSAEVLSDDIIDEQTLWNTQMIDNLKDLARQYLTQFQMNPSPSLLQIIPEEKNINKLFYIIATNADLSYYQKLKLLQTDDHKTKINLLIQYLKTKVEEFAQTKALEQKVQKDLIQQTTKQTSRNNSISTNTPSGLPSQKLKNNDIEKLKAKIKDANLPEHVQEIVEQELSKIENASMGVDSNVTRNYIDLILQLPWNQQVEESLSIEKCKETLDADHFGLTKVKERILQFLAVKKLRKERKIVDSNGQGSIICFFGPPGVGKTSLGQSIAKSLDRPFYRIALGGVSDEAQIRGHRRTYVGAFPGSFIQAIKKVKCKNPVILLDEIDKLTSNHRGDPSSALLEVLDPEQNSHFMDNYLNIEFDLSSVLFIATANQLETIQPALRDRLELIEIVGYTIKEKVAIANNYLIPKQLQKNGLVNEQVTISQESIHGMIKQYTTEAGVRQLERVIAKIYRNIALKYITDQQNFKTIVIDQENLIEFLGPSIHSDKYITPAIQIPGVCKGLAWTPAGGKVLMIESVKMEGKGKFEITGMLGDVMKESIRTAIGWIKAYWPQIKILSKSNQQVNFDTLDIHIHFPAGATPKDGPSAGVAITTAIVSLLTGLKVKNDIAMTGEITLTGRVLPVGGIKEKILGAFESGILSVIIPHRNKANLIDVEPEIKEKMSIHLVKTIEQVLQIALEGNGPNFKMINLANL</sequence>
<keyword evidence="2 7" id="KW-0547">Nucleotide-binding</keyword>
<dbReference type="Pfam" id="PF05362">
    <property type="entry name" value="Lon_C"/>
    <property type="match status" value="1"/>
</dbReference>
<evidence type="ECO:0000313" key="15">
    <source>
        <dbReference type="Proteomes" id="UP000692954"/>
    </source>
</evidence>
<dbReference type="FunFam" id="1.20.58.1480:FF:000007">
    <property type="entry name" value="Lon protease homolog"/>
    <property type="match status" value="1"/>
</dbReference>
<keyword evidence="5 7" id="KW-0067">ATP-binding</keyword>
<dbReference type="NCBIfam" id="TIGR00763">
    <property type="entry name" value="lon"/>
    <property type="match status" value="1"/>
</dbReference>
<dbReference type="InterPro" id="IPR003959">
    <property type="entry name" value="ATPase_AAA_core"/>
</dbReference>
<dbReference type="PANTHER" id="PTHR10046">
    <property type="entry name" value="ATP DEPENDENT LON PROTEASE FAMILY MEMBER"/>
    <property type="match status" value="1"/>
</dbReference>
<feature type="active site" evidence="8">
    <location>
        <position position="734"/>
    </location>
</feature>
<gene>
    <name evidence="14" type="ORF">PSON_ATCC_30995.1.T0490168</name>
</gene>